<comment type="caution">
    <text evidence="3">The sequence shown here is derived from an EMBL/GenBank/DDBJ whole genome shotgun (WGS) entry which is preliminary data.</text>
</comment>
<dbReference type="Pfam" id="PF08299">
    <property type="entry name" value="Bac_DnaA_C"/>
    <property type="match status" value="1"/>
</dbReference>
<feature type="region of interest" description="Disordered" evidence="1">
    <location>
        <begin position="75"/>
        <end position="100"/>
    </location>
</feature>
<feature type="compositionally biased region" description="Basic and acidic residues" evidence="1">
    <location>
        <begin position="90"/>
        <end position="100"/>
    </location>
</feature>
<protein>
    <recommendedName>
        <fullName evidence="2">Chromosomal replication initiator DnaA C-terminal domain-containing protein</fullName>
    </recommendedName>
</protein>
<gene>
    <name evidence="3" type="ORF">JL111_12295</name>
</gene>
<dbReference type="SMART" id="SM00760">
    <property type="entry name" value="Bac_DnaA_C"/>
    <property type="match status" value="1"/>
</dbReference>
<dbReference type="SUPFAM" id="SSF48295">
    <property type="entry name" value="TrpR-like"/>
    <property type="match status" value="1"/>
</dbReference>
<dbReference type="InterPro" id="IPR010921">
    <property type="entry name" value="Trp_repressor/repl_initiator"/>
</dbReference>
<accession>A0ABS1S6B6</accession>
<dbReference type="EMBL" id="JAESHT010000010">
    <property type="protein sequence ID" value="MBL3674268.1"/>
    <property type="molecule type" value="Genomic_DNA"/>
</dbReference>
<feature type="domain" description="Chromosomal replication initiator DnaA C-terminal" evidence="2">
    <location>
        <begin position="26"/>
        <end position="93"/>
    </location>
</feature>
<evidence type="ECO:0000313" key="4">
    <source>
        <dbReference type="Proteomes" id="UP000644749"/>
    </source>
</evidence>
<dbReference type="Gene3D" id="1.10.1750.10">
    <property type="match status" value="1"/>
</dbReference>
<proteinExistence type="predicted"/>
<dbReference type="Proteomes" id="UP000644749">
    <property type="component" value="Unassembled WGS sequence"/>
</dbReference>
<dbReference type="InterPro" id="IPR013159">
    <property type="entry name" value="DnaA_C"/>
</dbReference>
<reference evidence="3 4" key="1">
    <citation type="submission" date="2021-01" db="EMBL/GenBank/DDBJ databases">
        <title>011410 draft genome.</title>
        <authorList>
            <person name="Lang L."/>
        </authorList>
    </citation>
    <scope>NUCLEOTIDE SEQUENCE [LARGE SCALE GENOMIC DNA]</scope>
    <source>
        <strain evidence="3 4">KCTC 42845</strain>
    </source>
</reference>
<name>A0ABS1S6B6_9RHOB</name>
<dbReference type="RefSeq" id="WP_191310573.1">
    <property type="nucleotide sequence ID" value="NZ_BNCL01000009.1"/>
</dbReference>
<keyword evidence="4" id="KW-1185">Reference proteome</keyword>
<sequence>MKPQAMSFMTDADKLAADNLNPARGTVRRIAREVCEYTDTRLEAVMGRDQTPATCRVRELVCYIAERSGLSPNQISRALGKDGSTVRHAIQNEKRRRGEA</sequence>
<evidence type="ECO:0000256" key="1">
    <source>
        <dbReference type="SAM" id="MobiDB-lite"/>
    </source>
</evidence>
<evidence type="ECO:0000259" key="2">
    <source>
        <dbReference type="SMART" id="SM00760"/>
    </source>
</evidence>
<evidence type="ECO:0000313" key="3">
    <source>
        <dbReference type="EMBL" id="MBL3674268.1"/>
    </source>
</evidence>
<organism evidence="3 4">
    <name type="scientific">Paracoccus aerius</name>
    <dbReference type="NCBI Taxonomy" id="1915382"/>
    <lineage>
        <taxon>Bacteria</taxon>
        <taxon>Pseudomonadati</taxon>
        <taxon>Pseudomonadota</taxon>
        <taxon>Alphaproteobacteria</taxon>
        <taxon>Rhodobacterales</taxon>
        <taxon>Paracoccaceae</taxon>
        <taxon>Paracoccus</taxon>
    </lineage>
</organism>